<evidence type="ECO:0000313" key="1">
    <source>
        <dbReference type="EMBL" id="MBK9716886.1"/>
    </source>
</evidence>
<dbReference type="InterPro" id="IPR046070">
    <property type="entry name" value="DUF6029"/>
</dbReference>
<dbReference type="Pfam" id="PF19494">
    <property type="entry name" value="DUF6029"/>
    <property type="match status" value="1"/>
</dbReference>
<gene>
    <name evidence="1" type="ORF">IPO85_05105</name>
</gene>
<evidence type="ECO:0000313" key="2">
    <source>
        <dbReference type="Proteomes" id="UP000808349"/>
    </source>
</evidence>
<dbReference type="EMBL" id="JADKFW010000004">
    <property type="protein sequence ID" value="MBK9716886.1"/>
    <property type="molecule type" value="Genomic_DNA"/>
</dbReference>
<organism evidence="1 2">
    <name type="scientific">Candidatus Defluviibacterium haderslevense</name>
    <dbReference type="NCBI Taxonomy" id="2981993"/>
    <lineage>
        <taxon>Bacteria</taxon>
        <taxon>Pseudomonadati</taxon>
        <taxon>Bacteroidota</taxon>
        <taxon>Saprospiria</taxon>
        <taxon>Saprospirales</taxon>
        <taxon>Saprospiraceae</taxon>
        <taxon>Candidatus Defluviibacterium</taxon>
    </lineage>
</organism>
<dbReference type="Proteomes" id="UP000808349">
    <property type="component" value="Unassembled WGS sequence"/>
</dbReference>
<name>A0A9D7S8L3_9BACT</name>
<comment type="caution">
    <text evidence="1">The sequence shown here is derived from an EMBL/GenBank/DDBJ whole genome shotgun (WGS) entry which is preliminary data.</text>
</comment>
<dbReference type="AlphaFoldDB" id="A0A9D7S8L3"/>
<protein>
    <submittedName>
        <fullName evidence="1">Uncharacterized protein</fullName>
    </submittedName>
</protein>
<proteinExistence type="predicted"/>
<sequence>MINHIHKILLFLSIWSVSLAISAQESLILGGGFQTNANLFIRDSSIGAANIPQYDHQLFGAESWLDINASYQGFNAGIRFDLFNNSNLLDPKQSYTDQGIGRWFINKQVDRFDITAGYIYDQIGSGIIYRAYEERAQLIDNALVGISCKFNFNNNWSLKGFTGKQKNLFEQYNSIIKGVSLNGFYKPTDTSSWSIAPGFGFVNRTIGDQVVQDLVTILSSYLPVDQVTPNYNTNAISVFNTLTYRDFSWYVEAAYKPDDLYYDPTAVRSLGRGNTDLGKYVKQDGSVFYTSIGYAAHNLGITIEGKRTEAFDFRAEPTLTLNKGLITFIPPSSKINTYRLNSYYYPATQYLSEMAYQIDLKYGFGDHWNFSVNFSDIRDKDFTKEFYKEIYAEVLYKKPGSWQLSGGLQHQRFNQEVYYGKGGQPTIKTITPFAEFLYKFSRKNSIRVEAQYMDNKEDIGSWVNGLVELGFSPHWLIEISDMYNVKPTHDKKAIHYPAFGIVYNYGSNRFGIKYVKQLEGIVCSGGICRLEPAFSGIRASITSSF</sequence>
<accession>A0A9D7S8L3</accession>
<reference evidence="1 2" key="1">
    <citation type="submission" date="2020-10" db="EMBL/GenBank/DDBJ databases">
        <title>Connecting structure to function with the recovery of over 1000 high-quality activated sludge metagenome-assembled genomes encoding full-length rRNA genes using long-read sequencing.</title>
        <authorList>
            <person name="Singleton C.M."/>
            <person name="Petriglieri F."/>
            <person name="Kristensen J.M."/>
            <person name="Kirkegaard R.H."/>
            <person name="Michaelsen T.Y."/>
            <person name="Andersen M.H."/>
            <person name="Karst S.M."/>
            <person name="Dueholm M.S."/>
            <person name="Nielsen P.H."/>
            <person name="Albertsen M."/>
        </authorList>
    </citation>
    <scope>NUCLEOTIDE SEQUENCE [LARGE SCALE GENOMIC DNA]</scope>
    <source>
        <strain evidence="1">Ribe_18-Q3-R11-54_BAT3C.373</strain>
    </source>
</reference>